<sequence length="192" mass="20567">MEPMGNVSLNHTLCPGISEFVWPSSSDKELATMMAPLAGAVDGVLCGHSGIPFARLIPGSEQGDTRLWLNAGVIGMPANDGTRRVWYALLEPSQDGLKISLRSFNYDAEGAANSILAHTNLVRGYADALKTGIWPSHDILPVEEAMASGVAIRDKEHFWPNPPTKTRTLWPLVLVASGLAAVAAVALARRKQ</sequence>
<dbReference type="Gene3D" id="3.60.21.10">
    <property type="match status" value="1"/>
</dbReference>
<organism evidence="2 3">
    <name type="scientific">Symbiodinium necroappetens</name>
    <dbReference type="NCBI Taxonomy" id="1628268"/>
    <lineage>
        <taxon>Eukaryota</taxon>
        <taxon>Sar</taxon>
        <taxon>Alveolata</taxon>
        <taxon>Dinophyceae</taxon>
        <taxon>Suessiales</taxon>
        <taxon>Symbiodiniaceae</taxon>
        <taxon>Symbiodinium</taxon>
    </lineage>
</organism>
<reference evidence="2" key="1">
    <citation type="submission" date="2021-02" db="EMBL/GenBank/DDBJ databases">
        <authorList>
            <person name="Dougan E. K."/>
            <person name="Rhodes N."/>
            <person name="Thang M."/>
            <person name="Chan C."/>
        </authorList>
    </citation>
    <scope>NUCLEOTIDE SEQUENCE</scope>
</reference>
<gene>
    <name evidence="2" type="ORF">SNEC2469_LOCUS32088</name>
</gene>
<evidence type="ECO:0000313" key="2">
    <source>
        <dbReference type="EMBL" id="CAE7926241.1"/>
    </source>
</evidence>
<keyword evidence="1" id="KW-1133">Transmembrane helix</keyword>
<dbReference type="InterPro" id="IPR029052">
    <property type="entry name" value="Metallo-depent_PP-like"/>
</dbReference>
<keyword evidence="3" id="KW-1185">Reference proteome</keyword>
<dbReference type="Proteomes" id="UP000601435">
    <property type="component" value="Unassembled WGS sequence"/>
</dbReference>
<dbReference type="EMBL" id="CAJNJA010079907">
    <property type="protein sequence ID" value="CAE7926241.1"/>
    <property type="molecule type" value="Genomic_DNA"/>
</dbReference>
<keyword evidence="1" id="KW-0472">Membrane</keyword>
<accession>A0A813BT47</accession>
<protein>
    <recommendedName>
        <fullName evidence="4">Calcineurin-like phosphoesterase domain-containing protein</fullName>
    </recommendedName>
</protein>
<dbReference type="AlphaFoldDB" id="A0A813BT47"/>
<dbReference type="SUPFAM" id="SSF56300">
    <property type="entry name" value="Metallo-dependent phosphatases"/>
    <property type="match status" value="1"/>
</dbReference>
<keyword evidence="1" id="KW-0812">Transmembrane</keyword>
<feature type="transmembrane region" description="Helical" evidence="1">
    <location>
        <begin position="169"/>
        <end position="188"/>
    </location>
</feature>
<evidence type="ECO:0008006" key="4">
    <source>
        <dbReference type="Google" id="ProtNLM"/>
    </source>
</evidence>
<name>A0A813BT47_9DINO</name>
<dbReference type="OrthoDB" id="413249at2759"/>
<proteinExistence type="predicted"/>
<evidence type="ECO:0000313" key="3">
    <source>
        <dbReference type="Proteomes" id="UP000601435"/>
    </source>
</evidence>
<comment type="caution">
    <text evidence="2">The sequence shown here is derived from an EMBL/GenBank/DDBJ whole genome shotgun (WGS) entry which is preliminary data.</text>
</comment>
<evidence type="ECO:0000256" key="1">
    <source>
        <dbReference type="SAM" id="Phobius"/>
    </source>
</evidence>